<dbReference type="PANTHER" id="PTHR43751">
    <property type="entry name" value="SULFATASE"/>
    <property type="match status" value="1"/>
</dbReference>
<protein>
    <submittedName>
        <fullName evidence="2">Sulfatase-like hydrolase/transferase</fullName>
    </submittedName>
</protein>
<dbReference type="PANTHER" id="PTHR43751:SF3">
    <property type="entry name" value="SULFATASE N-TERMINAL DOMAIN-CONTAINING PROTEIN"/>
    <property type="match status" value="1"/>
</dbReference>
<dbReference type="Gene3D" id="2.60.40.2810">
    <property type="match status" value="1"/>
</dbReference>
<dbReference type="Pfam" id="PF00884">
    <property type="entry name" value="Sulfatase"/>
    <property type="match status" value="1"/>
</dbReference>
<reference evidence="2" key="1">
    <citation type="submission" date="2021-01" db="EMBL/GenBank/DDBJ databases">
        <title>Modified the classification status of verrucomicrobia.</title>
        <authorList>
            <person name="Feng X."/>
        </authorList>
    </citation>
    <scope>NUCLEOTIDE SEQUENCE</scope>
    <source>
        <strain evidence="2">KCTC 12986</strain>
    </source>
</reference>
<dbReference type="SUPFAM" id="SSF56988">
    <property type="entry name" value="Anthrax protective antigen"/>
    <property type="match status" value="1"/>
</dbReference>
<dbReference type="GO" id="GO:0016787">
    <property type="term" value="F:hydrolase activity"/>
    <property type="evidence" value="ECO:0007669"/>
    <property type="project" value="UniProtKB-KW"/>
</dbReference>
<dbReference type="AlphaFoldDB" id="A0A934RNS3"/>
<evidence type="ECO:0000313" key="3">
    <source>
        <dbReference type="Proteomes" id="UP000604083"/>
    </source>
</evidence>
<dbReference type="InterPro" id="IPR052701">
    <property type="entry name" value="GAG_Ulvan_Degrading_Sulfatases"/>
</dbReference>
<keyword evidence="2" id="KW-0378">Hydrolase</keyword>
<dbReference type="Gene3D" id="3.40.720.10">
    <property type="entry name" value="Alkaline Phosphatase, subunit A"/>
    <property type="match status" value="1"/>
</dbReference>
<proteinExistence type="predicted"/>
<dbReference type="Pfam" id="PF07691">
    <property type="entry name" value="PA14"/>
    <property type="match status" value="1"/>
</dbReference>
<dbReference type="InterPro" id="IPR037524">
    <property type="entry name" value="PA14/GLEYA"/>
</dbReference>
<dbReference type="Gene3D" id="2.60.120.380">
    <property type="match status" value="1"/>
</dbReference>
<organism evidence="2 3">
    <name type="scientific">Roseibacillus ishigakijimensis</name>
    <dbReference type="NCBI Taxonomy" id="454146"/>
    <lineage>
        <taxon>Bacteria</taxon>
        <taxon>Pseudomonadati</taxon>
        <taxon>Verrucomicrobiota</taxon>
        <taxon>Verrucomicrobiia</taxon>
        <taxon>Verrucomicrobiales</taxon>
        <taxon>Verrucomicrobiaceae</taxon>
        <taxon>Roseibacillus</taxon>
    </lineage>
</organism>
<dbReference type="EMBL" id="JAENIO010000002">
    <property type="protein sequence ID" value="MBK1832723.1"/>
    <property type="molecule type" value="Genomic_DNA"/>
</dbReference>
<name>A0A934RNS3_9BACT</name>
<dbReference type="PROSITE" id="PS51820">
    <property type="entry name" value="PA14"/>
    <property type="match status" value="1"/>
</dbReference>
<dbReference type="InterPro" id="IPR000917">
    <property type="entry name" value="Sulfatase_N"/>
</dbReference>
<dbReference type="InterPro" id="IPR011658">
    <property type="entry name" value="PA14_dom"/>
</dbReference>
<keyword evidence="3" id="KW-1185">Reference proteome</keyword>
<comment type="caution">
    <text evidence="2">The sequence shown here is derived from an EMBL/GenBank/DDBJ whole genome shotgun (WGS) entry which is preliminary data.</text>
</comment>
<dbReference type="Pfam" id="PF17963">
    <property type="entry name" value="Big_9"/>
    <property type="match status" value="1"/>
</dbReference>
<dbReference type="InterPro" id="IPR017850">
    <property type="entry name" value="Alkaline_phosphatase_core_sf"/>
</dbReference>
<dbReference type="Proteomes" id="UP000604083">
    <property type="component" value="Unassembled WGS sequence"/>
</dbReference>
<accession>A0A934RNS3</accession>
<feature type="domain" description="PA14" evidence="1">
    <location>
        <begin position="502"/>
        <end position="667"/>
    </location>
</feature>
<dbReference type="SMART" id="SM00758">
    <property type="entry name" value="PA14"/>
    <property type="match status" value="1"/>
</dbReference>
<sequence>MFMLSSEGRAAPNIIFVLCDDLGFGDLYGLHQHTRDNGAGGGVAGDGRINGTEEPFIYTPFLDRMAAEGAQLTRHYTSAPVCAPARGSLLQGRDQGHANIRDNSFDKVLEDNHTLGTVLQEAGYFTACVGKWGVGGSGEPFAGHPNRRGFDYFYGYLKHIDGHQHYPGNGGTIYEQEAPVTSGLEHAYTTDLFTAKAKQLVTERTQVAEDQPFFLYLAYDAPHAQLQVPTQAYPAGSGLSGGLSWPLNTNTGSNDSWIHPDYASLGNAAARHATMVRRLDTAMGDLLQTLRDLGIADNTLVVFSSDNGTHNEAGAGGSVAHNPRNFDSYGMLEGIKRDTWEGGIRVPTFAWWPGTIGDNEETTPAADSQRPSAFWDWMPTFAEAAGLRPPAWSNGVSLLPELTRQGEQEDKGYLYFEYNVGSNTPSYEDFPVHGGSRRGQMQVLFLDDTDGIRYKGVRYDVTDHEEDDFLIYEVDGDPGEALNLAPDKASLQRRMKDKVLGVRVDGDYNRPYLNGEFAPGVEVTTAQGLSWRAFEGNWPWVPNVHGLTPSAQGEAEGLDLEVTARPTDLVLEFTGYLQVSREGTYQFELIADGGAGRGDAGVLLWLHDANVVAADFENEGAPQRGSVRLQAGLHPLKVMYRQGAGEKKLTLRYAGPDLDWQEIPAAALLREVTPGPQPVAGPDVGTVPAGGEIFLNVLANDSDDGLPGALHLQSVGPSLLGEVAIVDSRIRYQAAAGVIGVDEFPYTISDGERTAVGWVTVNLTTEGDGTLLFSDFDDHGSVDGAGAFTGLSWSSFGVSTPAPTIALSAGATVQTGGAGSNAHRLSVDRNIDSEGPWSFEVAFRAERDLIATALQFDYQFTSNSGGDQAGPHPGSGVVTVALLSGGETLSAVTLPPLGTTQADSNSGAGIAADFEDVRLQAGTDYTLHFGVGSEATSGNNFALDNLRLQGSLSQPAVLSLTADAAVVTPGEDVIVSWETSGAGRLTLSDLSAQRLLLTTGGQGQAALDAGSTTLTATEESALLLLKLTEEEDGSGLAVARVLRLSLAGEASPGGTLLLELPNGSLPTDSPQLAVSGLLAGAEYRLFVSPDLIVFEPVGEPLIADEEGSITFADVLDFDPVARPRRFYQVRQVL</sequence>
<evidence type="ECO:0000259" key="1">
    <source>
        <dbReference type="PROSITE" id="PS51820"/>
    </source>
</evidence>
<evidence type="ECO:0000313" key="2">
    <source>
        <dbReference type="EMBL" id="MBK1832723.1"/>
    </source>
</evidence>
<gene>
    <name evidence="2" type="ORF">JIN78_01505</name>
</gene>
<dbReference type="SUPFAM" id="SSF53649">
    <property type="entry name" value="Alkaline phosphatase-like"/>
    <property type="match status" value="1"/>
</dbReference>